<comment type="caution">
    <text evidence="2">The sequence shown here is derived from an EMBL/GenBank/DDBJ whole genome shotgun (WGS) entry which is preliminary data.</text>
</comment>
<dbReference type="RefSeq" id="WP_212007928.1">
    <property type="nucleotide sequence ID" value="NZ_JAAFYZ010000011.1"/>
</dbReference>
<proteinExistence type="predicted"/>
<accession>A0ABS5KJI9</accession>
<protein>
    <submittedName>
        <fullName evidence="2">Uncharacterized protein</fullName>
    </submittedName>
</protein>
<gene>
    <name evidence="2" type="ORF">KGQ19_05305</name>
</gene>
<sequence length="206" mass="21800">MDSVAPELGPITYRLGLGEDWYRIRLDEHAEADVKAFLDVMFDGLPADAAEQVRTLLSVRFATQIAAARARRGIEMLVPAPKPGGAALPGAAVLIAEVVIPTSVVPDPVEVAARVAQGSAGARTGVVAGSVAVRIDHTAADTEADGEDGEPESSTPKRIEYVVAVPNDPRWLSIDLSVRAVEGFDVERMIAEFDEAVAGLDWSEAE</sequence>
<evidence type="ECO:0000256" key="1">
    <source>
        <dbReference type="SAM" id="MobiDB-lite"/>
    </source>
</evidence>
<reference evidence="2 3" key="1">
    <citation type="submission" date="2020-02" db="EMBL/GenBank/DDBJ databases">
        <title>Acidophilic actinobacteria isolated from forest soil.</title>
        <authorList>
            <person name="Golinska P."/>
        </authorList>
    </citation>
    <scope>NUCLEOTIDE SEQUENCE [LARGE SCALE GENOMIC DNA]</scope>
    <source>
        <strain evidence="2 3">NL8</strain>
    </source>
</reference>
<feature type="region of interest" description="Disordered" evidence="1">
    <location>
        <begin position="137"/>
        <end position="157"/>
    </location>
</feature>
<keyword evidence="3" id="KW-1185">Reference proteome</keyword>
<dbReference type="Proteomes" id="UP000730482">
    <property type="component" value="Unassembled WGS sequence"/>
</dbReference>
<evidence type="ECO:0000313" key="2">
    <source>
        <dbReference type="EMBL" id="MBS2546277.1"/>
    </source>
</evidence>
<feature type="compositionally biased region" description="Acidic residues" evidence="1">
    <location>
        <begin position="142"/>
        <end position="151"/>
    </location>
</feature>
<name>A0ABS5KJI9_9ACTN</name>
<organism evidence="2 3">
    <name type="scientific">Catenulispora pinistramenti</name>
    <dbReference type="NCBI Taxonomy" id="2705254"/>
    <lineage>
        <taxon>Bacteria</taxon>
        <taxon>Bacillati</taxon>
        <taxon>Actinomycetota</taxon>
        <taxon>Actinomycetes</taxon>
        <taxon>Catenulisporales</taxon>
        <taxon>Catenulisporaceae</taxon>
        <taxon>Catenulispora</taxon>
    </lineage>
</organism>
<evidence type="ECO:0000313" key="3">
    <source>
        <dbReference type="Proteomes" id="UP000730482"/>
    </source>
</evidence>
<dbReference type="EMBL" id="JAAFYZ010000011">
    <property type="protein sequence ID" value="MBS2546277.1"/>
    <property type="molecule type" value="Genomic_DNA"/>
</dbReference>